<evidence type="ECO:0000313" key="1">
    <source>
        <dbReference type="EMBL" id="AAZ93656.1"/>
    </source>
</evidence>
<dbReference type="GeneID" id="4156061"/>
<dbReference type="EMBL" id="DQ114220">
    <property type="protein sequence ID" value="AAZ93656.1"/>
    <property type="molecule type" value="Genomic_DNA"/>
</dbReference>
<sequence>MNKTAQELFYSLIGDAAEYYGANPALALAGKQFSIEAPKESVLLGAIQQRSNFLEKINCVFSERYQRAIDLRSNRKRHYGAHDRRTPIQQRWTRQVMSMNVSRQIQACLIPWAKLDQWGHLKDKFASLYAEFVQNQIALDMIKIGFYGTSVGTDTSDPNLADVNKGWIQFVRENKATQILTQGATSGEIRLFGEGADYVNLDELAYDLKQGLDARHRDAGDLVFLVGADLVAKEASLVYKGNGLIATEKAALNTHDLMKSFGGMPAMIVPNMPPRAAIVTSLSNLSIYTQEGSMRRGMKDDDDKKAVRDSYYRNEAYAVEDCGKFMAVDFTKVKLSSGKGTWK</sequence>
<dbReference type="Pfam" id="PF05125">
    <property type="entry name" value="Phage_cap_P2"/>
    <property type="match status" value="1"/>
</dbReference>
<dbReference type="KEGG" id="vg:4156061"/>
<organism evidence="1 2">
    <name type="scientific">Pasteurella phage F108</name>
    <dbReference type="NCBI Taxonomy" id="2911430"/>
    <lineage>
        <taxon>Viruses</taxon>
        <taxon>Duplodnaviria</taxon>
        <taxon>Heunggongvirae</taxon>
        <taxon>Uroviricota</taxon>
        <taxon>Caudoviricetes</taxon>
        <taxon>Peduoviridae</taxon>
        <taxon>Irtavirus</taxon>
        <taxon>Irtavirus F108</taxon>
    </lineage>
</organism>
<reference evidence="1 2" key="1">
    <citation type="journal article" date="2006" name="Appl. Environ. Microbiol.">
        <title>Isolation and sequencing of a temperate transducing phage for Pasteurella multocida.</title>
        <authorList>
            <person name="Campoy S."/>
            <person name="Aranda J."/>
            <person name="Alvarez G."/>
            <person name="Barbe J."/>
            <person name="Llagostera M."/>
        </authorList>
    </citation>
    <scope>NUCLEOTIDE SEQUENCE</scope>
</reference>
<dbReference type="NCBIfam" id="TIGR01551">
    <property type="entry name" value="major_capsid_P2"/>
    <property type="match status" value="1"/>
</dbReference>
<keyword evidence="2" id="KW-1185">Reference proteome</keyword>
<proteinExistence type="predicted"/>
<evidence type="ECO:0000313" key="2">
    <source>
        <dbReference type="Proteomes" id="UP000002403"/>
    </source>
</evidence>
<dbReference type="InterPro" id="IPR006441">
    <property type="entry name" value="Phage_P2_GpN"/>
</dbReference>
<dbReference type="OrthoDB" id="14947at10239"/>
<name>Q1I0Z9_9CAUD</name>
<dbReference type="Proteomes" id="UP000002403">
    <property type="component" value="Segment"/>
</dbReference>
<accession>Q1I0Z9</accession>
<evidence type="ECO:0008006" key="3">
    <source>
        <dbReference type="Google" id="ProtNLM"/>
    </source>
</evidence>
<protein>
    <recommendedName>
        <fullName evidence="3">Capsid protein</fullName>
    </recommendedName>
</protein>
<dbReference type="RefSeq" id="YP_654732.1">
    <property type="nucleotide sequence ID" value="NC_008193.1"/>
</dbReference>